<evidence type="ECO:0000313" key="7">
    <source>
        <dbReference type="EMBL" id="MDC8786104.1"/>
    </source>
</evidence>
<evidence type="ECO:0000256" key="1">
    <source>
        <dbReference type="SAM" id="MobiDB-lite"/>
    </source>
</evidence>
<feature type="transmembrane region" description="Helical" evidence="2">
    <location>
        <begin position="42"/>
        <end position="62"/>
    </location>
</feature>
<comment type="caution">
    <text evidence="7">The sequence shown here is derived from an EMBL/GenBank/DDBJ whole genome shotgun (WGS) entry which is preliminary data.</text>
</comment>
<dbReference type="EMBL" id="JAQQXS010000011">
    <property type="protein sequence ID" value="MDC8786104.1"/>
    <property type="molecule type" value="Genomic_DNA"/>
</dbReference>
<proteinExistence type="predicted"/>
<dbReference type="InterPro" id="IPR025743">
    <property type="entry name" value="TssM1_N"/>
</dbReference>
<feature type="domain" description="Type VI secretion system component TssM1 N-terminal" evidence="5">
    <location>
        <begin position="193"/>
        <end position="449"/>
    </location>
</feature>
<dbReference type="InterPro" id="IPR048677">
    <property type="entry name" value="TssM1_hel"/>
</dbReference>
<dbReference type="PANTHER" id="PTHR36153">
    <property type="entry name" value="INNER MEMBRANE PROTEIN-RELATED"/>
    <property type="match status" value="1"/>
</dbReference>
<name>A0ABT5KT56_9BURK</name>
<evidence type="ECO:0000259" key="4">
    <source>
        <dbReference type="Pfam" id="PF06761"/>
    </source>
</evidence>
<reference evidence="7 8" key="1">
    <citation type="submission" date="2022-10" db="EMBL/GenBank/DDBJ databases">
        <title>paucibacter sp. hw8 Genome sequencing.</title>
        <authorList>
            <person name="Park S."/>
        </authorList>
    </citation>
    <scope>NUCLEOTIDE SEQUENCE [LARGE SCALE GENOMIC DNA]</scope>
    <source>
        <strain evidence="8">hw8</strain>
    </source>
</reference>
<evidence type="ECO:0000259" key="6">
    <source>
        <dbReference type="Pfam" id="PF21070"/>
    </source>
</evidence>
<keyword evidence="2" id="KW-1133">Transmembrane helix</keyword>
<dbReference type="Pfam" id="PF21070">
    <property type="entry name" value="IcmF_helical"/>
    <property type="match status" value="1"/>
</dbReference>
<feature type="region of interest" description="Disordered" evidence="1">
    <location>
        <begin position="799"/>
        <end position="821"/>
    </location>
</feature>
<feature type="compositionally biased region" description="Low complexity" evidence="1">
    <location>
        <begin position="806"/>
        <end position="821"/>
    </location>
</feature>
<protein>
    <submittedName>
        <fullName evidence="7">Type VI secretion protein IcmF/TssM N-terminal domain-containing protein</fullName>
    </submittedName>
</protein>
<evidence type="ECO:0000313" key="8">
    <source>
        <dbReference type="Proteomes" id="UP001219862"/>
    </source>
</evidence>
<feature type="region of interest" description="Disordered" evidence="1">
    <location>
        <begin position="1301"/>
        <end position="1360"/>
    </location>
</feature>
<organism evidence="7 8">
    <name type="scientific">Roseateles koreensis</name>
    <dbReference type="NCBI Taxonomy" id="2987526"/>
    <lineage>
        <taxon>Bacteria</taxon>
        <taxon>Pseudomonadati</taxon>
        <taxon>Pseudomonadota</taxon>
        <taxon>Betaproteobacteria</taxon>
        <taxon>Burkholderiales</taxon>
        <taxon>Sphaerotilaceae</taxon>
        <taxon>Roseateles</taxon>
    </lineage>
</organism>
<feature type="domain" description="Type VI secretion system component TssM1 helical" evidence="6">
    <location>
        <begin position="1041"/>
        <end position="1145"/>
    </location>
</feature>
<dbReference type="InterPro" id="IPR053156">
    <property type="entry name" value="T6SS_TssM-like"/>
</dbReference>
<evidence type="ECO:0000259" key="5">
    <source>
        <dbReference type="Pfam" id="PF14331"/>
    </source>
</evidence>
<dbReference type="Proteomes" id="UP001219862">
    <property type="component" value="Unassembled WGS sequence"/>
</dbReference>
<feature type="transmembrane region" description="Helical" evidence="2">
    <location>
        <begin position="443"/>
        <end position="464"/>
    </location>
</feature>
<dbReference type="SUPFAM" id="SSF52540">
    <property type="entry name" value="P-loop containing nucleoside triphosphate hydrolases"/>
    <property type="match status" value="1"/>
</dbReference>
<feature type="compositionally biased region" description="Polar residues" evidence="1">
    <location>
        <begin position="1328"/>
        <end position="1344"/>
    </location>
</feature>
<keyword evidence="2" id="KW-0812">Transmembrane</keyword>
<feature type="domain" description="Type VI secretion system IcmF C-terminal" evidence="3">
    <location>
        <begin position="1150"/>
        <end position="1269"/>
    </location>
</feature>
<dbReference type="InterPro" id="IPR027417">
    <property type="entry name" value="P-loop_NTPase"/>
</dbReference>
<sequence>MKKFFELMLTFKFIVSFLALLALLLIWVWGDGLGLPSRDKRFIASMVVFSVWVLLLLVGHLLGRSARQTWRNWAEQRQQAAQALPVTQEDPSYAFLRTRLLNAIHTLKTSSLGRRWLPFGGNPIYRMPWVVMLGQGGAGRTSLMTGSDLEYALLEYSPYQENRDASYNGCEWNFANQAVILDTHGRLAESSEGRGEWRNLLSLLKKHRSKKPLDALVLTVNVAELALADAPSIDNLAKQVRDRVHDLADHIGFQVPVYLAFTQIDRLEGFESFFRGANANELKKPWGAMLSWKKRNKQHAAQAFNAEFDLLASELREMAEQRLLQQRGAGERLGLYSFPIEFSKLKPALSSFVGKLFQTNPYQFRPLFRGFYFTSVAQSGNLVSPAGTQIREAFGIPDGGTRPNTHSGPARPFFVNEFFSSLVLPDRGLALRLPWRLERWQKWMLSITLLLTVLAALCLGLSWYNNRSAQQSLDHRMSQLSESLAESQDPRDWLMQLDALRGEAQALDTHQTLSPLSWRFGLYHGDSSRAAARQAFFGQFQQQLIQPVGHWLEAELSALNLPDAATLAQQKSQGKLAAAQNAATAAASNNAAQALAKGQAPNLRASGMAALRGGAASLKAPVSNDEDPIEESYALFKVYSALAEPARAELPLMSKRLPDLWQRAVASHLGKKKTLSANEQTALQRCIAYYLAELKAADAPRYQARDAVLGKARDTLKNLVTEMSPVRRLYKSILAQAQSFPAITLAGALGEPSDLLHGNARVSGSFTKQAWEKFFKAAFEEASKKELISDNLLQQDESREESKTLAAAAAPTASAGEPSEAAHAASQKVFDELKGLYIDDYAQAWRSFLAQIEVTPFASPDAAVVGLARLGDLRSSPYVALVQTLDEQTSWDAPTKPIFEEIAGHAQGLKDKLLGNEPQKQRVQKGEQVVGRGRLESMFMPLVSLVRSPDKGGQINQSLGRYLEQLQAVRNRLAKIRTGSAQGGAAVTLVKNTLDGVGSEINDAFVWTDQLLSGMDYKTQDAVRNLFMQPILSSWDAVLNPAAVEINSAWNNAVLEPWTQAFAGRYPFVDSTQDASMLELAKFVRDKDGVVWSFMRQNFDFLVIKQGTQLVPRQWAGRGLNVRPDFLDTINRLARVGEAIALKGEVGFKFYLQPEPNPKVAQTELELDGQVLKYQNGPQDWRLMSWPGPSTAPQLRVQALVQAPAAAPAEGNTASNGTAATVQMAQYQRGPWALMRALAAAQIERLDGGRARVSWPTSGGQTVSYLMRNEASYGPQDLALIYGLKLPGQILQLQSQAAAAAPSTGTSPLPPPAKGAAVQKTAAERETQLQSRQALLQRVNQGLAQPQGGGIANAEGRPSP</sequence>
<dbReference type="InterPro" id="IPR010623">
    <property type="entry name" value="IcmF_C"/>
</dbReference>
<dbReference type="RefSeq" id="WP_273597220.1">
    <property type="nucleotide sequence ID" value="NZ_JAQQXS010000011.1"/>
</dbReference>
<accession>A0ABT5KT56</accession>
<dbReference type="Pfam" id="PF14331">
    <property type="entry name" value="IcmF-related_N"/>
    <property type="match status" value="1"/>
</dbReference>
<dbReference type="PANTHER" id="PTHR36153:SF1">
    <property type="entry name" value="TYPE VI SECRETION SYSTEM COMPONENT TSSM1"/>
    <property type="match status" value="1"/>
</dbReference>
<keyword evidence="8" id="KW-1185">Reference proteome</keyword>
<evidence type="ECO:0000259" key="3">
    <source>
        <dbReference type="Pfam" id="PF06744"/>
    </source>
</evidence>
<dbReference type="Pfam" id="PF06744">
    <property type="entry name" value="IcmF_C"/>
    <property type="match status" value="1"/>
</dbReference>
<evidence type="ECO:0000256" key="2">
    <source>
        <dbReference type="SAM" id="Phobius"/>
    </source>
</evidence>
<feature type="transmembrane region" description="Helical" evidence="2">
    <location>
        <begin position="7"/>
        <end position="30"/>
    </location>
</feature>
<gene>
    <name evidence="7" type="ORF">PRZ01_12970</name>
</gene>
<dbReference type="Pfam" id="PF06761">
    <property type="entry name" value="IcmF-related"/>
    <property type="match status" value="1"/>
</dbReference>
<keyword evidence="2" id="KW-0472">Membrane</keyword>
<feature type="domain" description="IcmF-related" evidence="4">
    <location>
        <begin position="495"/>
        <end position="890"/>
    </location>
</feature>
<dbReference type="InterPro" id="IPR009612">
    <property type="entry name" value="IcmF-rel"/>
</dbReference>